<keyword evidence="2" id="KW-1185">Reference proteome</keyword>
<reference evidence="3" key="1">
    <citation type="submission" date="2016-06" db="UniProtKB">
        <authorList>
            <consortium name="WormBaseParasite"/>
        </authorList>
    </citation>
    <scope>IDENTIFICATION</scope>
</reference>
<dbReference type="EMBL" id="UYRT01016433">
    <property type="protein sequence ID" value="VDK55995.1"/>
    <property type="molecule type" value="Genomic_DNA"/>
</dbReference>
<dbReference type="AlphaFoldDB" id="A0A183DDG6"/>
<reference evidence="1 2" key="2">
    <citation type="submission" date="2018-11" db="EMBL/GenBank/DDBJ databases">
        <authorList>
            <consortium name="Pathogen Informatics"/>
        </authorList>
    </citation>
    <scope>NUCLEOTIDE SEQUENCE [LARGE SCALE GENOMIC DNA]</scope>
</reference>
<gene>
    <name evidence="1" type="ORF">GPUH_LOCUS6759</name>
</gene>
<evidence type="ECO:0000313" key="2">
    <source>
        <dbReference type="Proteomes" id="UP000271098"/>
    </source>
</evidence>
<sequence>MRCSIDDSWIPSGNVIMSSPTQEKGVALELGLRVRDGFSNPLLSLDEPILPHNPIAHIAFDFETKCADDSCALYFIEVGLDASSDSYYRIIADFSGTQRYQSYFFPIISASPTQFLFVFIRYTF</sequence>
<organism evidence="3">
    <name type="scientific">Gongylonema pulchrum</name>
    <dbReference type="NCBI Taxonomy" id="637853"/>
    <lineage>
        <taxon>Eukaryota</taxon>
        <taxon>Metazoa</taxon>
        <taxon>Ecdysozoa</taxon>
        <taxon>Nematoda</taxon>
        <taxon>Chromadorea</taxon>
        <taxon>Rhabditida</taxon>
        <taxon>Spirurina</taxon>
        <taxon>Spiruromorpha</taxon>
        <taxon>Spiruroidea</taxon>
        <taxon>Gongylonematidae</taxon>
        <taxon>Gongylonema</taxon>
    </lineage>
</organism>
<dbReference type="Proteomes" id="UP000271098">
    <property type="component" value="Unassembled WGS sequence"/>
</dbReference>
<proteinExistence type="predicted"/>
<accession>A0A183DDG6</accession>
<dbReference type="OrthoDB" id="439917at2759"/>
<protein>
    <submittedName>
        <fullName evidence="3">3'-5' exonuclease domain-containing protein</fullName>
    </submittedName>
</protein>
<name>A0A183DDG6_9BILA</name>
<evidence type="ECO:0000313" key="1">
    <source>
        <dbReference type="EMBL" id="VDK55995.1"/>
    </source>
</evidence>
<dbReference type="WBParaSite" id="GPUH_0000676601-mRNA-1">
    <property type="protein sequence ID" value="GPUH_0000676601-mRNA-1"/>
    <property type="gene ID" value="GPUH_0000676601"/>
</dbReference>
<evidence type="ECO:0000313" key="3">
    <source>
        <dbReference type="WBParaSite" id="GPUH_0000676601-mRNA-1"/>
    </source>
</evidence>